<dbReference type="PROSITE" id="PS51318">
    <property type="entry name" value="TAT"/>
    <property type="match status" value="1"/>
</dbReference>
<evidence type="ECO:0000313" key="2">
    <source>
        <dbReference type="Proteomes" id="UP000322699"/>
    </source>
</evidence>
<name>A0A5B1CNV0_9BACT</name>
<dbReference type="InterPro" id="IPR006311">
    <property type="entry name" value="TAT_signal"/>
</dbReference>
<dbReference type="Proteomes" id="UP000322699">
    <property type="component" value="Unassembled WGS sequence"/>
</dbReference>
<reference evidence="1 2" key="1">
    <citation type="submission" date="2019-08" db="EMBL/GenBank/DDBJ databases">
        <title>Deep-cultivation of Planctomycetes and their phenomic and genomic characterization uncovers novel biology.</title>
        <authorList>
            <person name="Wiegand S."/>
            <person name="Jogler M."/>
            <person name="Boedeker C."/>
            <person name="Pinto D."/>
            <person name="Vollmers J."/>
            <person name="Rivas-Marin E."/>
            <person name="Kohn T."/>
            <person name="Peeters S.H."/>
            <person name="Heuer A."/>
            <person name="Rast P."/>
            <person name="Oberbeckmann S."/>
            <person name="Bunk B."/>
            <person name="Jeske O."/>
            <person name="Meyerdierks A."/>
            <person name="Storesund J.E."/>
            <person name="Kallscheuer N."/>
            <person name="Luecker S."/>
            <person name="Lage O.M."/>
            <person name="Pohl T."/>
            <person name="Merkel B.J."/>
            <person name="Hornburger P."/>
            <person name="Mueller R.-W."/>
            <person name="Bruemmer F."/>
            <person name="Labrenz M."/>
            <person name="Spormann A.M."/>
            <person name="Op Den Camp H."/>
            <person name="Overmann J."/>
            <person name="Amann R."/>
            <person name="Jetten M.S.M."/>
            <person name="Mascher T."/>
            <person name="Medema M.H."/>
            <person name="Devos D.P."/>
            <person name="Kaster A.-K."/>
            <person name="Ovreas L."/>
            <person name="Rohde M."/>
            <person name="Galperin M.Y."/>
            <person name="Jogler C."/>
        </authorList>
    </citation>
    <scope>NUCLEOTIDE SEQUENCE [LARGE SCALE GENOMIC DNA]</scope>
    <source>
        <strain evidence="1 2">LF1</strain>
    </source>
</reference>
<proteinExistence type="predicted"/>
<sequence length="491" mass="54712">MNQLSNDPASIERAILKRFSRRALFAKGTAGLGAAALASLSPTYSPSANAGAGLPNLPDHQPKAKRAIYLFMSGAPSQMDLWDHKPEMQKWYDKELPESIRRGQRLTTMTSGQSRYPIAPSAYKFTPHGESQTMASELIPHMAGKVDEITLIKSMHTEAINHDPAVTYLCTGDQLPGKASLGSWLSYGLGSENENLPAFMVMTASWTGRRQAQALNQRLWGSSFLPTKHQGVALRSGADKMLYLTNPQGIQAPVRRRMLDSLARLNEMTSQRIGDRETHARIEQYEMAFRMQTSIPELADISDEPQHVLDLYGPEVTIPGTYANCCLMARRMAERGVRFTQIFHRGWDQHDHLPTDLPKQCRDTDQASAGLLTDLRQRGMLDDTLVVWGGEFGRTMYCQGDLGQANYGRDHHPKCFSMWLAGGGIRRGMTYGETDPFSYNITKDPVHIRDLNATILHQMGIDHEGFTYAFKGLDQKLTGVEEASVVHDIVS</sequence>
<evidence type="ECO:0000313" key="1">
    <source>
        <dbReference type="EMBL" id="KAA1260964.1"/>
    </source>
</evidence>
<gene>
    <name evidence="1" type="ORF">LF1_35060</name>
</gene>
<comment type="caution">
    <text evidence="1">The sequence shown here is derived from an EMBL/GenBank/DDBJ whole genome shotgun (WGS) entry which is preliminary data.</text>
</comment>
<dbReference type="PANTHER" id="PTHR43737:SF1">
    <property type="entry name" value="DUF1501 DOMAIN-CONTAINING PROTEIN"/>
    <property type="match status" value="1"/>
</dbReference>
<dbReference type="RefSeq" id="WP_068264440.1">
    <property type="nucleotide sequence ID" value="NZ_LWSK01000061.1"/>
</dbReference>
<accession>A0A5B1CNV0</accession>
<keyword evidence="2" id="KW-1185">Reference proteome</keyword>
<dbReference type="PANTHER" id="PTHR43737">
    <property type="entry name" value="BLL7424 PROTEIN"/>
    <property type="match status" value="1"/>
</dbReference>
<dbReference type="InterPro" id="IPR017850">
    <property type="entry name" value="Alkaline_phosphatase_core_sf"/>
</dbReference>
<dbReference type="SUPFAM" id="SSF53649">
    <property type="entry name" value="Alkaline phosphatase-like"/>
    <property type="match status" value="1"/>
</dbReference>
<dbReference type="InterPro" id="IPR010869">
    <property type="entry name" value="DUF1501"/>
</dbReference>
<protein>
    <recommendedName>
        <fullName evidence="3">Sulfatase</fullName>
    </recommendedName>
</protein>
<dbReference type="EMBL" id="VRLW01000001">
    <property type="protein sequence ID" value="KAA1260964.1"/>
    <property type="molecule type" value="Genomic_DNA"/>
</dbReference>
<dbReference type="AlphaFoldDB" id="A0A5B1CNV0"/>
<dbReference type="Pfam" id="PF07394">
    <property type="entry name" value="DUF1501"/>
    <property type="match status" value="1"/>
</dbReference>
<evidence type="ECO:0008006" key="3">
    <source>
        <dbReference type="Google" id="ProtNLM"/>
    </source>
</evidence>
<organism evidence="1 2">
    <name type="scientific">Rubripirellula obstinata</name>
    <dbReference type="NCBI Taxonomy" id="406547"/>
    <lineage>
        <taxon>Bacteria</taxon>
        <taxon>Pseudomonadati</taxon>
        <taxon>Planctomycetota</taxon>
        <taxon>Planctomycetia</taxon>
        <taxon>Pirellulales</taxon>
        <taxon>Pirellulaceae</taxon>
        <taxon>Rubripirellula</taxon>
    </lineage>
</organism>
<dbReference type="OrthoDB" id="127333at2"/>